<gene>
    <name evidence="2" type="ORF">CKJAJONC_01944</name>
</gene>
<proteinExistence type="predicted"/>
<evidence type="ECO:0000256" key="1">
    <source>
        <dbReference type="SAM" id="MobiDB-lite"/>
    </source>
</evidence>
<dbReference type="Proteomes" id="UP000368032">
    <property type="component" value="Unassembled WGS sequence"/>
</dbReference>
<name>A0A5K1J7S2_9ACTN</name>
<feature type="region of interest" description="Disordered" evidence="1">
    <location>
        <begin position="19"/>
        <end position="39"/>
    </location>
</feature>
<evidence type="ECO:0000313" key="3">
    <source>
        <dbReference type="Proteomes" id="UP000368032"/>
    </source>
</evidence>
<organism evidence="2 3">
    <name type="scientific">Collinsella aerofaciens</name>
    <dbReference type="NCBI Taxonomy" id="74426"/>
    <lineage>
        <taxon>Bacteria</taxon>
        <taxon>Bacillati</taxon>
        <taxon>Actinomycetota</taxon>
        <taxon>Coriobacteriia</taxon>
        <taxon>Coriobacteriales</taxon>
        <taxon>Coriobacteriaceae</taxon>
        <taxon>Collinsella</taxon>
    </lineage>
</organism>
<evidence type="ECO:0000313" key="2">
    <source>
        <dbReference type="EMBL" id="VWL99508.1"/>
    </source>
</evidence>
<accession>A0A5K1J7S2</accession>
<reference evidence="2 3" key="1">
    <citation type="submission" date="2019-10" db="EMBL/GenBank/DDBJ databases">
        <authorList>
            <person name="Wolf R A."/>
        </authorList>
    </citation>
    <scope>NUCLEOTIDE SEQUENCE [LARGE SCALE GENOMIC DNA]</scope>
    <source>
        <strain evidence="2">Collinsella_aerofaciens_DSM_13712</strain>
    </source>
</reference>
<dbReference type="AlphaFoldDB" id="A0A5K1J7S2"/>
<sequence length="86" mass="9188">MGPKGLPAWHRLMPTAAATTRSVDRKMESPMPDSGPMRAALTSLTLSGSISPRATFSSMAIAMPPTNGANWTVMLKNAQWRCRASA</sequence>
<dbReference type="EMBL" id="CABWIF010000027">
    <property type="protein sequence ID" value="VWL99508.1"/>
    <property type="molecule type" value="Genomic_DNA"/>
</dbReference>
<protein>
    <submittedName>
        <fullName evidence="2">Uncharacterized protein</fullName>
    </submittedName>
</protein>